<name>A0ABT3A667_9ALTE</name>
<dbReference type="RefSeq" id="WP_263711367.1">
    <property type="nucleotide sequence ID" value="NZ_JAOWKX010000002.1"/>
</dbReference>
<dbReference type="Proteomes" id="UP001652504">
    <property type="component" value="Unassembled WGS sequence"/>
</dbReference>
<evidence type="ECO:0000313" key="1">
    <source>
        <dbReference type="EMBL" id="MCV2884159.1"/>
    </source>
</evidence>
<sequence>MNKNAEKQKRYRLRQKEIGKKQVRGYIEPKAIECYEELREKTGWSDNEILSNSLRITYAAYRCGQIKLLNAWLKENEK</sequence>
<protein>
    <submittedName>
        <fullName evidence="1">Uncharacterized protein</fullName>
    </submittedName>
</protein>
<gene>
    <name evidence="1" type="ORF">OE749_05590</name>
</gene>
<reference evidence="1 2" key="1">
    <citation type="submission" date="2022-10" db="EMBL/GenBank/DDBJ databases">
        <title>Aestuariibacter sp. AA17 isolated from Montipora capitata coral fragment.</title>
        <authorList>
            <person name="Emsley S.A."/>
            <person name="Pfannmuller K.M."/>
            <person name="Loughran R.M."/>
            <person name="Shlafstein M."/>
            <person name="Papke E."/>
            <person name="Saw J.H."/>
            <person name="Ushijima B."/>
            <person name="Videau P."/>
        </authorList>
    </citation>
    <scope>NUCLEOTIDE SEQUENCE [LARGE SCALE GENOMIC DNA]</scope>
    <source>
        <strain evidence="1 2">AA17</strain>
    </source>
</reference>
<accession>A0ABT3A667</accession>
<proteinExistence type="predicted"/>
<comment type="caution">
    <text evidence="1">The sequence shown here is derived from an EMBL/GenBank/DDBJ whole genome shotgun (WGS) entry which is preliminary data.</text>
</comment>
<organism evidence="1 2">
    <name type="scientific">Fluctibacter corallii</name>
    <dbReference type="NCBI Taxonomy" id="2984329"/>
    <lineage>
        <taxon>Bacteria</taxon>
        <taxon>Pseudomonadati</taxon>
        <taxon>Pseudomonadota</taxon>
        <taxon>Gammaproteobacteria</taxon>
        <taxon>Alteromonadales</taxon>
        <taxon>Alteromonadaceae</taxon>
        <taxon>Fluctibacter</taxon>
    </lineage>
</organism>
<evidence type="ECO:0000313" key="2">
    <source>
        <dbReference type="Proteomes" id="UP001652504"/>
    </source>
</evidence>
<keyword evidence="2" id="KW-1185">Reference proteome</keyword>
<dbReference type="EMBL" id="JAOWKX010000002">
    <property type="protein sequence ID" value="MCV2884159.1"/>
    <property type="molecule type" value="Genomic_DNA"/>
</dbReference>